<evidence type="ECO:0000256" key="1">
    <source>
        <dbReference type="SAM" id="MobiDB-lite"/>
    </source>
</evidence>
<gene>
    <name evidence="2" type="ORF">F0562_016814</name>
</gene>
<evidence type="ECO:0000313" key="3">
    <source>
        <dbReference type="Proteomes" id="UP000325577"/>
    </source>
</evidence>
<dbReference type="Pfam" id="PF03140">
    <property type="entry name" value="DUF247"/>
    <property type="match status" value="1"/>
</dbReference>
<reference evidence="2 3" key="1">
    <citation type="submission" date="2019-09" db="EMBL/GenBank/DDBJ databases">
        <title>A chromosome-level genome assembly of the Chinese tupelo Nyssa sinensis.</title>
        <authorList>
            <person name="Yang X."/>
            <person name="Kang M."/>
            <person name="Yang Y."/>
            <person name="Xiong H."/>
            <person name="Wang M."/>
            <person name="Zhang Z."/>
            <person name="Wang Z."/>
            <person name="Wu H."/>
            <person name="Ma T."/>
            <person name="Liu J."/>
            <person name="Xi Z."/>
        </authorList>
    </citation>
    <scope>NUCLEOTIDE SEQUENCE [LARGE SCALE GENOMIC DNA]</scope>
    <source>
        <strain evidence="2">J267</strain>
        <tissue evidence="2">Leaf</tissue>
    </source>
</reference>
<dbReference type="InterPro" id="IPR004158">
    <property type="entry name" value="DUF247_pln"/>
</dbReference>
<feature type="compositionally biased region" description="Low complexity" evidence="1">
    <location>
        <begin position="447"/>
        <end position="461"/>
    </location>
</feature>
<dbReference type="PANTHER" id="PTHR31170:SF21">
    <property type="match status" value="1"/>
</dbReference>
<protein>
    <submittedName>
        <fullName evidence="2">Uncharacterized protein</fullName>
    </submittedName>
</protein>
<organism evidence="2 3">
    <name type="scientific">Nyssa sinensis</name>
    <dbReference type="NCBI Taxonomy" id="561372"/>
    <lineage>
        <taxon>Eukaryota</taxon>
        <taxon>Viridiplantae</taxon>
        <taxon>Streptophyta</taxon>
        <taxon>Embryophyta</taxon>
        <taxon>Tracheophyta</taxon>
        <taxon>Spermatophyta</taxon>
        <taxon>Magnoliopsida</taxon>
        <taxon>eudicotyledons</taxon>
        <taxon>Gunneridae</taxon>
        <taxon>Pentapetalae</taxon>
        <taxon>asterids</taxon>
        <taxon>Cornales</taxon>
        <taxon>Nyssaceae</taxon>
        <taxon>Nyssa</taxon>
    </lineage>
</organism>
<feature type="region of interest" description="Disordered" evidence="1">
    <location>
        <begin position="428"/>
        <end position="491"/>
    </location>
</feature>
<feature type="compositionally biased region" description="Polar residues" evidence="1">
    <location>
        <begin position="428"/>
        <end position="438"/>
    </location>
</feature>
<sequence length="544" mass="62028">MRSNPAGEEAHLVINIGEVNKDRIQSMQQKISDAPRLLSKSAGRSSCCIFRVPQSLVDINGQSYQPQIVSIGPFHHGKPHLQMIEEHKWRFLGALLNRTQKKGLRLEDLWNGIQPLEIQVRECYSQTIHFDSHEFVEMLVLDGCFLIELFRIVGGLVQSQLDDPLFSVSWVYPILLRDLIRLENQIPFLILQSLFDITQMADEEHGPSLATLALEFFNGALQRPYEVLAKYSELQGKHLLDFIRSSFIPMDQEERSHRTNSQASVIPCISKLRRAGIKFLRGKEDSFLQVKFRHGVIEMPTILIDDFTSCFLLNCVAYEQCHRSCSKHVTVYATLLDFLVNTVRDVEYLSDGNIIENYIGGDAAVAKLIKNMGKELTASISSTNQTSRHAALISIQSQDCLNIDFHKNFTIPRQWCNFHNPPDPFKTSISMHQNSNFRPQFPGHDYSSSSESTSFESNASEDNLLRYPPPSSERCTTSETTFPPPPEPTPKAEVEAVDELLQILVECLDELHTKSRELLLRKFFSEIEKEASVGKIHYRKIKTF</sequence>
<keyword evidence="3" id="KW-1185">Reference proteome</keyword>
<dbReference type="OrthoDB" id="658695at2759"/>
<dbReference type="Proteomes" id="UP000325577">
    <property type="component" value="Linkage Group LG8"/>
</dbReference>
<dbReference type="PANTHER" id="PTHR31170">
    <property type="entry name" value="BNAC04G53230D PROTEIN"/>
    <property type="match status" value="1"/>
</dbReference>
<proteinExistence type="predicted"/>
<evidence type="ECO:0000313" key="2">
    <source>
        <dbReference type="EMBL" id="KAA8516680.1"/>
    </source>
</evidence>
<dbReference type="AlphaFoldDB" id="A0A5J4ZDV9"/>
<accession>A0A5J4ZDV9</accession>
<name>A0A5J4ZDV9_9ASTE</name>
<dbReference type="EMBL" id="CM018051">
    <property type="protein sequence ID" value="KAA8516680.1"/>
    <property type="molecule type" value="Genomic_DNA"/>
</dbReference>